<evidence type="ECO:0000256" key="2">
    <source>
        <dbReference type="SAM" id="SignalP"/>
    </source>
</evidence>
<comment type="caution">
    <text evidence="4">The sequence shown here is derived from an EMBL/GenBank/DDBJ whole genome shotgun (WGS) entry which is preliminary data.</text>
</comment>
<accession>A0ABU3SKR1</accession>
<dbReference type="Pfam" id="PF06030">
    <property type="entry name" value="WxLIP_PGBD"/>
    <property type="match status" value="1"/>
</dbReference>
<keyword evidence="1" id="KW-0472">Membrane</keyword>
<feature type="chain" id="PRO_5045843579" evidence="2">
    <location>
        <begin position="30"/>
        <end position="352"/>
    </location>
</feature>
<evidence type="ECO:0000313" key="5">
    <source>
        <dbReference type="Proteomes" id="UP001261125"/>
    </source>
</evidence>
<dbReference type="InterPro" id="IPR010317">
    <property type="entry name" value="WxLIP_PGBD"/>
</dbReference>
<keyword evidence="1" id="KW-1133">Transmembrane helix</keyword>
<proteinExistence type="predicted"/>
<dbReference type="EMBL" id="JAWDIT010000002">
    <property type="protein sequence ID" value="MDU0345374.1"/>
    <property type="molecule type" value="Genomic_DNA"/>
</dbReference>
<sequence>MNLSPRLVALTLAPLVTAAALLGASPASAATDDVSWTVRTASNALGADRTNFSYALNPGAHLDDGLVVANRGTEAIELDVYAADGYTTSTGAVDLRLAAEQPTGVGKWIDVPQRHVSVPAGQTVEVPFTVDVPADATPGDYAGGVVTSLTVADQSANVNVDRRLGIRAGIRVGGDLVPALSVDDVRVDWDGGVVPFLFGDATVHYGLHNTGNVSLTADDTDAVAGPVGLGRAEAAPDAASPALLPGETWPRDVRVSGVAAMGLLWASVTATPTVTDASGSITALDPVEASAVGAAVPWPLLAVLVLAVLAAVFGPRWLRARRRRRQEAEDARVAEAVARSLAEKDDALSHAG</sequence>
<keyword evidence="2" id="KW-0732">Signal</keyword>
<feature type="signal peptide" evidence="2">
    <location>
        <begin position="1"/>
        <end position="29"/>
    </location>
</feature>
<reference evidence="4 5" key="1">
    <citation type="submission" date="2023-09" db="EMBL/GenBank/DDBJ databases">
        <title>Microbacterium fusihabitans sp. nov., Microbacterium phycihabitans sp. nov., and Microbacterium cervinum sp. nov., isolated from dried seaweeds of beach.</title>
        <authorList>
            <person name="Lee S.D."/>
        </authorList>
    </citation>
    <scope>NUCLEOTIDE SEQUENCE [LARGE SCALE GENOMIC DNA]</scope>
    <source>
        <strain evidence="4 5">KSW2-29</strain>
    </source>
</reference>
<protein>
    <submittedName>
        <fullName evidence="4">DUF916 domain-containing protein</fullName>
    </submittedName>
</protein>
<evidence type="ECO:0000256" key="1">
    <source>
        <dbReference type="SAM" id="Phobius"/>
    </source>
</evidence>
<evidence type="ECO:0000259" key="3">
    <source>
        <dbReference type="Pfam" id="PF06030"/>
    </source>
</evidence>
<keyword evidence="1" id="KW-0812">Transmembrane</keyword>
<name>A0ABU3SKR1_9MICO</name>
<gene>
    <name evidence="4" type="ORF">RWH44_06615</name>
</gene>
<evidence type="ECO:0000313" key="4">
    <source>
        <dbReference type="EMBL" id="MDU0345374.1"/>
    </source>
</evidence>
<organism evidence="4 5">
    <name type="scientific">Microbacterium phycohabitans</name>
    <dbReference type="NCBI Taxonomy" id="3075993"/>
    <lineage>
        <taxon>Bacteria</taxon>
        <taxon>Bacillati</taxon>
        <taxon>Actinomycetota</taxon>
        <taxon>Actinomycetes</taxon>
        <taxon>Micrococcales</taxon>
        <taxon>Microbacteriaceae</taxon>
        <taxon>Microbacterium</taxon>
    </lineage>
</organism>
<feature type="domain" description="WxL Interacting Protein peptidoglycan binding" evidence="3">
    <location>
        <begin position="50"/>
        <end position="145"/>
    </location>
</feature>
<dbReference type="RefSeq" id="WP_316003954.1">
    <property type="nucleotide sequence ID" value="NZ_JAWDIT010000002.1"/>
</dbReference>
<feature type="transmembrane region" description="Helical" evidence="1">
    <location>
        <begin position="298"/>
        <end position="318"/>
    </location>
</feature>
<dbReference type="Proteomes" id="UP001261125">
    <property type="component" value="Unassembled WGS sequence"/>
</dbReference>
<keyword evidence="5" id="KW-1185">Reference proteome</keyword>